<dbReference type="PANTHER" id="PTHR19848:SF0">
    <property type="entry name" value="NOTCHLESS PROTEIN HOMOLOG 1"/>
    <property type="match status" value="1"/>
</dbReference>
<keyword evidence="4" id="KW-0539">Nucleus</keyword>
<evidence type="ECO:0000256" key="3">
    <source>
        <dbReference type="ARBA" id="ARBA00022737"/>
    </source>
</evidence>
<dbReference type="Pfam" id="PF08154">
    <property type="entry name" value="NLE"/>
    <property type="match status" value="1"/>
</dbReference>
<feature type="repeat" description="WD" evidence="6">
    <location>
        <begin position="233"/>
        <end position="263"/>
    </location>
</feature>
<reference evidence="9" key="1">
    <citation type="journal article" date="2010" name="Nature">
        <title>The Amphimedon queenslandica genome and the evolution of animal complexity.</title>
        <authorList>
            <person name="Srivastava M."/>
            <person name="Simakov O."/>
            <person name="Chapman J."/>
            <person name="Fahey B."/>
            <person name="Gauthier M.E."/>
            <person name="Mitros T."/>
            <person name="Richards G.S."/>
            <person name="Conaco C."/>
            <person name="Dacre M."/>
            <person name="Hellsten U."/>
            <person name="Larroux C."/>
            <person name="Putnam N.H."/>
            <person name="Stanke M."/>
            <person name="Adamska M."/>
            <person name="Darling A."/>
            <person name="Degnan S.M."/>
            <person name="Oakley T.H."/>
            <person name="Plachetzki D.C."/>
            <person name="Zhai Y."/>
            <person name="Adamski M."/>
            <person name="Calcino A."/>
            <person name="Cummins S.F."/>
            <person name="Goodstein D.M."/>
            <person name="Harris C."/>
            <person name="Jackson D.J."/>
            <person name="Leys S.P."/>
            <person name="Shu S."/>
            <person name="Woodcroft B.J."/>
            <person name="Vervoort M."/>
            <person name="Kosik K.S."/>
            <person name="Manning G."/>
            <person name="Degnan B.M."/>
            <person name="Rokhsar D.S."/>
        </authorList>
    </citation>
    <scope>NUCLEOTIDE SEQUENCE [LARGE SCALE GENOMIC DNA]</scope>
</reference>
<evidence type="ECO:0000313" key="9">
    <source>
        <dbReference type="Proteomes" id="UP000007879"/>
    </source>
</evidence>
<evidence type="ECO:0000256" key="6">
    <source>
        <dbReference type="PROSITE-ProRule" id="PRU00221"/>
    </source>
</evidence>
<reference evidence="8" key="2">
    <citation type="submission" date="2017-05" db="UniProtKB">
        <authorList>
            <consortium name="EnsemblMetazoa"/>
        </authorList>
    </citation>
    <scope>IDENTIFICATION</scope>
</reference>
<dbReference type="PRINTS" id="PR00319">
    <property type="entry name" value="GPROTEINB"/>
</dbReference>
<dbReference type="InterPro" id="IPR019775">
    <property type="entry name" value="WD40_repeat_CS"/>
</dbReference>
<dbReference type="Pfam" id="PF00400">
    <property type="entry name" value="WD40"/>
    <property type="match status" value="7"/>
</dbReference>
<dbReference type="CDD" id="cd00200">
    <property type="entry name" value="WD40"/>
    <property type="match status" value="1"/>
</dbReference>
<dbReference type="PANTHER" id="PTHR19848">
    <property type="entry name" value="WD40 REPEAT PROTEIN"/>
    <property type="match status" value="1"/>
</dbReference>
<feature type="repeat" description="WD" evidence="6">
    <location>
        <begin position="143"/>
        <end position="184"/>
    </location>
</feature>
<feature type="repeat" description="WD" evidence="6">
    <location>
        <begin position="441"/>
        <end position="474"/>
    </location>
</feature>
<gene>
    <name evidence="8" type="primary">100632113</name>
</gene>
<comment type="subcellular location">
    <subcellularLocation>
        <location evidence="1">Nucleus</location>
        <location evidence="1">Nucleolus</location>
    </subcellularLocation>
</comment>
<feature type="repeat" description="WD" evidence="6">
    <location>
        <begin position="399"/>
        <end position="440"/>
    </location>
</feature>
<evidence type="ECO:0000256" key="1">
    <source>
        <dbReference type="ARBA" id="ARBA00004604"/>
    </source>
</evidence>
<feature type="repeat" description="WD" evidence="6">
    <location>
        <begin position="357"/>
        <end position="398"/>
    </location>
</feature>
<dbReference type="Proteomes" id="UP000007879">
    <property type="component" value="Unassembled WGS sequence"/>
</dbReference>
<dbReference type="AlphaFoldDB" id="A0A1X7V855"/>
<dbReference type="InterPro" id="IPR011047">
    <property type="entry name" value="Quinoprotein_ADH-like_sf"/>
</dbReference>
<keyword evidence="3" id="KW-0677">Repeat</keyword>
<evidence type="ECO:0000256" key="5">
    <source>
        <dbReference type="ARBA" id="ARBA00061016"/>
    </source>
</evidence>
<dbReference type="EnsemblMetazoa" id="Aqu2.1.36480_001">
    <property type="protein sequence ID" value="Aqu2.1.36480_001"/>
    <property type="gene ID" value="Aqu2.1.36480"/>
</dbReference>
<name>A0A1X7V855_AMPQE</name>
<dbReference type="GO" id="GO:0007219">
    <property type="term" value="P:Notch signaling pathway"/>
    <property type="evidence" value="ECO:0007669"/>
    <property type="project" value="TreeGrafter"/>
</dbReference>
<dbReference type="PROSITE" id="PS00678">
    <property type="entry name" value="WD_REPEATS_1"/>
    <property type="match status" value="3"/>
</dbReference>
<keyword evidence="2 6" id="KW-0853">WD repeat</keyword>
<dbReference type="GO" id="GO:0000027">
    <property type="term" value="P:ribosomal large subunit assembly"/>
    <property type="evidence" value="ECO:0007669"/>
    <property type="project" value="TreeGrafter"/>
</dbReference>
<dbReference type="SUPFAM" id="SSF50998">
    <property type="entry name" value="Quinoprotein alcohol dehydrogenase-like"/>
    <property type="match status" value="1"/>
</dbReference>
<dbReference type="InParanoid" id="A0A1X7V855"/>
<dbReference type="PROSITE" id="PS50082">
    <property type="entry name" value="WD_REPEATS_2"/>
    <property type="match status" value="7"/>
</dbReference>
<dbReference type="FunFam" id="2.130.10.10:FF:000092">
    <property type="entry name" value="notchless protein homolog"/>
    <property type="match status" value="1"/>
</dbReference>
<dbReference type="eggNOG" id="KOG0271">
    <property type="taxonomic scope" value="Eukaryota"/>
</dbReference>
<dbReference type="EnsemblMetazoa" id="XM_003385158.3">
    <property type="protein sequence ID" value="XP_003385206.1"/>
    <property type="gene ID" value="LOC100632113"/>
</dbReference>
<sequence>MEGKRVLAQFKSEEGALAGPPFDLPVDTNRDSLHILCNSLLENEEDMPYEFYVHDVEVEGTVSDTLDKLGGKVTSERLLEIVYRPQALFRVRAVSRCTSSMPGHTEAVISVQFSPNGRHLASGSGDTTVRFWDVTTETPLYTCSAHKHWILFISWSPDGMKLASGCKKGQVCVWDPDNGKQIGRTMTGHRQWITCLSWQPLHSDPSCRHLASASKDSTIRLWDVVLGNTLLILSGHSQCVTGIKWGGEGLLYSSSQDRTIKVWRADGVLCRSLEGHGHWVNTMCLNTDYVLRTGAFEPSQSLTATISSYTKEEIGRLAQERYLKVKGDQPERLVSGSDDFTLFLWQPSVSKKHLARMTGHQQLINDVKFSPDSRFIASASFDKSVKLWDGKTGKFLASLRGHVGPVYQISWSADSRLICSGSSDSTLKVWNVKTKKLLMDLPGHSDEVFSVDWSPDGERVASGGRDRVLKIWRR</sequence>
<dbReference type="SMART" id="SM00320">
    <property type="entry name" value="WD40"/>
    <property type="match status" value="8"/>
</dbReference>
<evidence type="ECO:0000256" key="2">
    <source>
        <dbReference type="ARBA" id="ARBA00022574"/>
    </source>
</evidence>
<feature type="repeat" description="WD" evidence="6">
    <location>
        <begin position="186"/>
        <end position="224"/>
    </location>
</feature>
<dbReference type="Gene3D" id="2.130.10.10">
    <property type="entry name" value="YVTN repeat-like/Quinoprotein amine dehydrogenase"/>
    <property type="match status" value="1"/>
</dbReference>
<evidence type="ECO:0000259" key="7">
    <source>
        <dbReference type="Pfam" id="PF08154"/>
    </source>
</evidence>
<comment type="similarity">
    <text evidence="5">Belongs to the NLE1/RSA4 family.</text>
</comment>
<protein>
    <recommendedName>
        <fullName evidence="7">NLE domain-containing protein</fullName>
    </recommendedName>
</protein>
<dbReference type="InterPro" id="IPR015943">
    <property type="entry name" value="WD40/YVTN_repeat-like_dom_sf"/>
</dbReference>
<feature type="domain" description="NLE" evidence="7">
    <location>
        <begin position="6"/>
        <end position="66"/>
    </location>
</feature>
<evidence type="ECO:0000256" key="4">
    <source>
        <dbReference type="ARBA" id="ARBA00023242"/>
    </source>
</evidence>
<dbReference type="KEGG" id="aqu:100632113"/>
<dbReference type="PROSITE" id="PS50294">
    <property type="entry name" value="WD_REPEATS_REGION"/>
    <property type="match status" value="7"/>
</dbReference>
<organism evidence="8">
    <name type="scientific">Amphimedon queenslandica</name>
    <name type="common">Sponge</name>
    <dbReference type="NCBI Taxonomy" id="400682"/>
    <lineage>
        <taxon>Eukaryota</taxon>
        <taxon>Metazoa</taxon>
        <taxon>Porifera</taxon>
        <taxon>Demospongiae</taxon>
        <taxon>Heteroscleromorpha</taxon>
        <taxon>Haplosclerida</taxon>
        <taxon>Niphatidae</taxon>
        <taxon>Amphimedon</taxon>
    </lineage>
</organism>
<proteinExistence type="inferred from homology"/>
<dbReference type="InterPro" id="IPR001680">
    <property type="entry name" value="WD40_rpt"/>
</dbReference>
<accession>A0A1X7V855</accession>
<dbReference type="OrthoDB" id="10267436at2759"/>
<dbReference type="PRINTS" id="PR00320">
    <property type="entry name" value="GPROTEINBRPT"/>
</dbReference>
<keyword evidence="9" id="KW-1185">Reference proteome</keyword>
<dbReference type="GO" id="GO:0005730">
    <property type="term" value="C:nucleolus"/>
    <property type="evidence" value="ECO:0007669"/>
    <property type="project" value="UniProtKB-SubCell"/>
</dbReference>
<dbReference type="InterPro" id="IPR020472">
    <property type="entry name" value="WD40_PAC1"/>
</dbReference>
<dbReference type="InterPro" id="IPR012972">
    <property type="entry name" value="NLE"/>
</dbReference>
<dbReference type="InterPro" id="IPR001632">
    <property type="entry name" value="WD40_G-protein_beta-like"/>
</dbReference>
<evidence type="ECO:0000313" key="8">
    <source>
        <dbReference type="EnsemblMetazoa" id="Aqu2.1.36480_001"/>
    </source>
</evidence>
<feature type="repeat" description="WD" evidence="6">
    <location>
        <begin position="101"/>
        <end position="142"/>
    </location>
</feature>
<dbReference type="STRING" id="400682.A0A1X7V855"/>